<name>A0A090LUX8_STRRB</name>
<feature type="transmembrane region" description="Helical" evidence="5">
    <location>
        <begin position="147"/>
        <end position="170"/>
    </location>
</feature>
<evidence type="ECO:0000313" key="7">
    <source>
        <dbReference type="EMBL" id="CEF71449.1"/>
    </source>
</evidence>
<dbReference type="CTD" id="36383829"/>
<dbReference type="InterPro" id="IPR017452">
    <property type="entry name" value="GPCR_Rhodpsn_7TM"/>
</dbReference>
<dbReference type="GeneID" id="36383829"/>
<sequence>MNDTLEDENGEYNTSQICDEIPKDYMMVFTLITTCISLAGVGSNIFLLYILLRKSNTISFLYYVILAILDLLLNIFYLISFCTRRASQYFELSYTYQLVTSTDLFLYVIGKIIQMAIPYILIAATAERLEKVTSYRATAKTGSKRMLNVFLILSIVILIKLPQFGGYVLVHNDKCPYFQSIYLGQSDLAFLDFYHYQDLIVNFIHVFVSFVILLILNIVIIKKLRRGQQAARRHSTLLYTTLLVQVKTSQNMVIDDKRERLRLRSAVRTTFAIISSYLACNVLNFFLYNLENFYNDILWDENRSFSDLYTILSELTNVFFVISSSIRLFIYYKYNDDIRNQILEIFNCHKPTALTTN</sequence>
<keyword evidence="3 5" id="KW-1133">Transmembrane helix</keyword>
<evidence type="ECO:0000313" key="9">
    <source>
        <dbReference type="WBParaSite" id="SRAE_X000077400.1"/>
    </source>
</evidence>
<dbReference type="WBParaSite" id="SRAE_X000077400.1">
    <property type="protein sequence ID" value="SRAE_X000077400.1"/>
    <property type="gene ID" value="WBGene00266335"/>
</dbReference>
<feature type="transmembrane region" description="Helical" evidence="5">
    <location>
        <begin position="308"/>
        <end position="330"/>
    </location>
</feature>
<feature type="transmembrane region" description="Helical" evidence="5">
    <location>
        <begin position="104"/>
        <end position="126"/>
    </location>
</feature>
<dbReference type="PROSITE" id="PS50262">
    <property type="entry name" value="G_PROTEIN_RECEP_F1_2"/>
    <property type="match status" value="1"/>
</dbReference>
<evidence type="ECO:0000259" key="6">
    <source>
        <dbReference type="PROSITE" id="PS50262"/>
    </source>
</evidence>
<evidence type="ECO:0000256" key="1">
    <source>
        <dbReference type="ARBA" id="ARBA00004370"/>
    </source>
</evidence>
<dbReference type="RefSeq" id="XP_024510645.1">
    <property type="nucleotide sequence ID" value="XM_024645159.1"/>
</dbReference>
<comment type="subcellular location">
    <subcellularLocation>
        <location evidence="1">Membrane</location>
    </subcellularLocation>
</comment>
<dbReference type="AlphaFoldDB" id="A0A090LUX8"/>
<dbReference type="OrthoDB" id="5870289at2759"/>
<dbReference type="WormBase" id="SRAE_X000077400">
    <property type="protein sequence ID" value="SRP06352"/>
    <property type="gene ID" value="WBGene00266335"/>
</dbReference>
<reference evidence="7 8" key="1">
    <citation type="submission" date="2014-09" db="EMBL/GenBank/DDBJ databases">
        <authorList>
            <person name="Martin A.A."/>
        </authorList>
    </citation>
    <scope>NUCLEOTIDE SEQUENCE</scope>
    <source>
        <strain evidence="8">ED321</strain>
        <strain evidence="7">ED321 Heterogonic</strain>
    </source>
</reference>
<proteinExistence type="predicted"/>
<feature type="transmembrane region" description="Helical" evidence="5">
    <location>
        <begin position="25"/>
        <end position="51"/>
    </location>
</feature>
<protein>
    <submittedName>
        <fullName evidence="7 9">GPCR, rhodopsin-like, 7TM domain-containing protein</fullName>
    </submittedName>
</protein>
<evidence type="ECO:0000256" key="4">
    <source>
        <dbReference type="ARBA" id="ARBA00023136"/>
    </source>
</evidence>
<evidence type="ECO:0000256" key="3">
    <source>
        <dbReference type="ARBA" id="ARBA00022989"/>
    </source>
</evidence>
<reference evidence="9" key="2">
    <citation type="submission" date="2020-12" db="UniProtKB">
        <authorList>
            <consortium name="WormBaseParasite"/>
        </authorList>
    </citation>
    <scope>IDENTIFICATION</scope>
</reference>
<dbReference type="SUPFAM" id="SSF81321">
    <property type="entry name" value="Family A G protein-coupled receptor-like"/>
    <property type="match status" value="1"/>
</dbReference>
<dbReference type="PANTHER" id="PTHR46709:SF15">
    <property type="entry name" value="G_PROTEIN_RECEP_F1_2 DOMAIN-CONTAINING PROTEIN"/>
    <property type="match status" value="1"/>
</dbReference>
<feature type="transmembrane region" description="Helical" evidence="5">
    <location>
        <begin position="266"/>
        <end position="288"/>
    </location>
</feature>
<dbReference type="Proteomes" id="UP000035682">
    <property type="component" value="Unplaced"/>
</dbReference>
<feature type="transmembrane region" description="Helical" evidence="5">
    <location>
        <begin position="60"/>
        <end position="79"/>
    </location>
</feature>
<dbReference type="OMA" id="TIRIFVY"/>
<feature type="domain" description="G-protein coupled receptors family 1 profile" evidence="6">
    <location>
        <begin position="42"/>
        <end position="331"/>
    </location>
</feature>
<keyword evidence="4 5" id="KW-0472">Membrane</keyword>
<organism evidence="7">
    <name type="scientific">Strongyloides ratti</name>
    <name type="common">Parasitic roundworm</name>
    <dbReference type="NCBI Taxonomy" id="34506"/>
    <lineage>
        <taxon>Eukaryota</taxon>
        <taxon>Metazoa</taxon>
        <taxon>Ecdysozoa</taxon>
        <taxon>Nematoda</taxon>
        <taxon>Chromadorea</taxon>
        <taxon>Rhabditida</taxon>
        <taxon>Tylenchina</taxon>
        <taxon>Panagrolaimomorpha</taxon>
        <taxon>Strongyloidoidea</taxon>
        <taxon>Strongyloididae</taxon>
        <taxon>Strongyloides</taxon>
    </lineage>
</organism>
<dbReference type="Gene3D" id="1.20.1070.10">
    <property type="entry name" value="Rhodopsin 7-helix transmembrane proteins"/>
    <property type="match status" value="1"/>
</dbReference>
<evidence type="ECO:0000313" key="8">
    <source>
        <dbReference type="Proteomes" id="UP000035682"/>
    </source>
</evidence>
<evidence type="ECO:0000256" key="5">
    <source>
        <dbReference type="SAM" id="Phobius"/>
    </source>
</evidence>
<dbReference type="EMBL" id="LN609530">
    <property type="protein sequence ID" value="CEF71449.1"/>
    <property type="molecule type" value="Genomic_DNA"/>
</dbReference>
<dbReference type="GO" id="GO:0016020">
    <property type="term" value="C:membrane"/>
    <property type="evidence" value="ECO:0007669"/>
    <property type="project" value="UniProtKB-SubCell"/>
</dbReference>
<gene>
    <name evidence="7 9 10" type="ORF">SRAE_X000077400</name>
</gene>
<dbReference type="PANTHER" id="PTHR46709">
    <property type="entry name" value="PROTEIN CBG23488-RELATED"/>
    <property type="match status" value="1"/>
</dbReference>
<accession>A0A090LUX8</accession>
<evidence type="ECO:0000256" key="2">
    <source>
        <dbReference type="ARBA" id="ARBA00022692"/>
    </source>
</evidence>
<keyword evidence="8" id="KW-1185">Reference proteome</keyword>
<feature type="transmembrane region" description="Helical" evidence="5">
    <location>
        <begin position="199"/>
        <end position="220"/>
    </location>
</feature>
<evidence type="ECO:0000313" key="10">
    <source>
        <dbReference type="WormBase" id="SRAE_X000077400"/>
    </source>
</evidence>
<keyword evidence="2 5" id="KW-0812">Transmembrane</keyword>